<dbReference type="InterPro" id="IPR027422">
    <property type="entry name" value="GGA1-3"/>
</dbReference>
<keyword evidence="5" id="KW-0967">Endosome</keyword>
<dbReference type="InterPro" id="IPR008942">
    <property type="entry name" value="ENTH_VHS"/>
</dbReference>
<dbReference type="PROSITE" id="PS50909">
    <property type="entry name" value="GAT"/>
    <property type="match status" value="1"/>
</dbReference>
<proteinExistence type="inferred from homology"/>
<evidence type="ECO:0000256" key="10">
    <source>
        <dbReference type="SAM" id="Coils"/>
    </source>
</evidence>
<keyword evidence="10" id="KW-0175">Coiled coil</keyword>
<evidence type="ECO:0000256" key="1">
    <source>
        <dbReference type="ARBA" id="ARBA00004150"/>
    </source>
</evidence>
<dbReference type="PROSITE" id="PS50180">
    <property type="entry name" value="GAE"/>
    <property type="match status" value="1"/>
</dbReference>
<sequence>MAAAADDPRVDHEDALEFWLNKATNPLNKKEEWEDIMGFCNKVNLELEGPLHATRLLSHKIQSPQEWEAMQSLTVLEACMRNCGKRFHDEVGKYRFLNELIKVLSPKYLGSRSPEKVKSKIVELMYSWTVGIPDETKIQDAYHMLKGQGIVKADPKLSEDNIRYILPPPPPRHDNTLFEDEEKSKLLARLLKSTHPEDLEAANRLIKTVVKEDQAKMERVAKRINALEEVEKSVRQLRELVAEHRRGGGNSGNATSAADGASISEAYRRCERMRPTLFKLASDTEDNEDALADILRANDELTSVMETYKSEVERLSTVNGMSSPTAAPTKGGISSLIELAGLEVAASPAATLLDDELMSLNLTDATQTSTAPTPLNWTSFQLGSALMDGATLSVTVGTPAEAAPAAPAPVGGLQELEQIGKSLLQQALPPGTQQVKWASTAPKQTLRELQQSKMETAPKGAAPVTPVGSSPVPTPAAGLLGGGLPPAASPRSSFAAVPSSSVPVSASLLTPAVATLPTSLASHTASSPARPGGPVGQADISLTNVFVPLDSIKPSNAAPITAYDRHGLRVLLHFSRGCPPGRPDVLVVVLSVISTAPQPISGLLFQAAVPKNMRVKLQPASGTELPGFNPLQPPAAVTQVMLLANPNKEKVRLRFRLAFTLGEEVFSEVGEVVDFPPAESWSSL</sequence>
<evidence type="ECO:0000256" key="7">
    <source>
        <dbReference type="ARBA" id="ARBA00022927"/>
    </source>
</evidence>
<dbReference type="FunFam" id="1.20.5.170:FF:000023">
    <property type="entry name" value="ADP-ribosylation factor-binding protein GGA3 isoform X1"/>
    <property type="match status" value="1"/>
</dbReference>
<protein>
    <submittedName>
        <fullName evidence="16">ADP-ribosylation factor-binding protein GGA1-like</fullName>
    </submittedName>
</protein>
<dbReference type="InterPro" id="IPR004152">
    <property type="entry name" value="GAT_dom"/>
</dbReference>
<dbReference type="Pfam" id="PF00790">
    <property type="entry name" value="VHS"/>
    <property type="match status" value="1"/>
</dbReference>
<evidence type="ECO:0000313" key="16">
    <source>
        <dbReference type="RefSeq" id="XP_032826065.1"/>
    </source>
</evidence>
<feature type="region of interest" description="Disordered" evidence="11">
    <location>
        <begin position="456"/>
        <end position="491"/>
    </location>
</feature>
<feature type="compositionally biased region" description="Low complexity" evidence="11">
    <location>
        <begin position="461"/>
        <end position="478"/>
    </location>
</feature>
<feature type="coiled-coil region" evidence="10">
    <location>
        <begin position="210"/>
        <end position="247"/>
    </location>
</feature>
<keyword evidence="9" id="KW-0472">Membrane</keyword>
<dbReference type="FunFam" id="2.60.40.1230:FF:000001">
    <property type="entry name" value="ADP-ribosylation factor-binding protein GGA1 isoform 1"/>
    <property type="match status" value="1"/>
</dbReference>
<comment type="subcellular location">
    <subcellularLocation>
        <location evidence="2">Early endosome membrane</location>
        <topology evidence="2">Peripheral membrane protein</topology>
    </subcellularLocation>
    <subcellularLocation>
        <location evidence="1">Golgi apparatus</location>
        <location evidence="1">trans-Golgi network membrane</location>
        <topology evidence="1">Peripheral membrane protein</topology>
    </subcellularLocation>
</comment>
<comment type="similarity">
    <text evidence="3">Belongs to the GGA protein family.</text>
</comment>
<evidence type="ECO:0000256" key="9">
    <source>
        <dbReference type="ARBA" id="ARBA00023136"/>
    </source>
</evidence>
<dbReference type="GO" id="GO:0006886">
    <property type="term" value="P:intracellular protein transport"/>
    <property type="evidence" value="ECO:0007669"/>
    <property type="project" value="InterPro"/>
</dbReference>
<feature type="domain" description="GAE" evidence="13">
    <location>
        <begin position="555"/>
        <end position="676"/>
    </location>
</feature>
<dbReference type="InterPro" id="IPR038425">
    <property type="entry name" value="GAT_sf"/>
</dbReference>
<keyword evidence="15" id="KW-1185">Reference proteome</keyword>
<dbReference type="InterPro" id="IPR002014">
    <property type="entry name" value="VHS_dom"/>
</dbReference>
<keyword evidence="6" id="KW-0832">Ubl conjugation</keyword>
<dbReference type="RefSeq" id="XP_032826065.1">
    <property type="nucleotide sequence ID" value="XM_032970174.1"/>
</dbReference>
<accession>A0AAJ7TZV5</accession>
<dbReference type="Proteomes" id="UP001318040">
    <property type="component" value="Chromosome 43"/>
</dbReference>
<evidence type="ECO:0000259" key="13">
    <source>
        <dbReference type="PROSITE" id="PS50180"/>
    </source>
</evidence>
<dbReference type="SMART" id="SM00288">
    <property type="entry name" value="VHS"/>
    <property type="match status" value="1"/>
</dbReference>
<dbReference type="PANTHER" id="PTHR45905">
    <property type="entry name" value="GOLGI-LOCALIZED, GAMMA-ADAPTIN EAR CONTAINING, ARF BINDING PROTEIN"/>
    <property type="match status" value="1"/>
</dbReference>
<dbReference type="GO" id="GO:0005802">
    <property type="term" value="C:trans-Golgi network"/>
    <property type="evidence" value="ECO:0007669"/>
    <property type="project" value="InterPro"/>
</dbReference>
<evidence type="ECO:0000313" key="15">
    <source>
        <dbReference type="Proteomes" id="UP001318040"/>
    </source>
</evidence>
<dbReference type="GO" id="GO:0034394">
    <property type="term" value="P:protein localization to cell surface"/>
    <property type="evidence" value="ECO:0007669"/>
    <property type="project" value="TreeGrafter"/>
</dbReference>
<keyword evidence="8" id="KW-0333">Golgi apparatus</keyword>
<dbReference type="Pfam" id="PF18308">
    <property type="entry name" value="GGA_N-GAT"/>
    <property type="match status" value="1"/>
</dbReference>
<dbReference type="FunFam" id="1.25.40.90:FF:000011">
    <property type="entry name" value="ADP-ribosylation factor-binding protein GGA3 isoform X1"/>
    <property type="match status" value="1"/>
</dbReference>
<name>A0AAJ7TZV5_PETMA</name>
<dbReference type="GO" id="GO:0031267">
    <property type="term" value="F:small GTPase binding"/>
    <property type="evidence" value="ECO:0007669"/>
    <property type="project" value="InterPro"/>
</dbReference>
<dbReference type="AlphaFoldDB" id="A0AAJ7TZV5"/>
<dbReference type="InterPro" id="IPR008153">
    <property type="entry name" value="GAE_dom"/>
</dbReference>
<dbReference type="Gene3D" id="1.25.40.90">
    <property type="match status" value="1"/>
</dbReference>
<dbReference type="Gene3D" id="1.20.5.170">
    <property type="match status" value="1"/>
</dbReference>
<feature type="domain" description="GAT" evidence="14">
    <location>
        <begin position="180"/>
        <end position="313"/>
    </location>
</feature>
<evidence type="ECO:0000256" key="11">
    <source>
        <dbReference type="SAM" id="MobiDB-lite"/>
    </source>
</evidence>
<evidence type="ECO:0000256" key="6">
    <source>
        <dbReference type="ARBA" id="ARBA00022843"/>
    </source>
</evidence>
<dbReference type="GO" id="GO:0035091">
    <property type="term" value="F:phosphatidylinositol binding"/>
    <property type="evidence" value="ECO:0007669"/>
    <property type="project" value="InterPro"/>
</dbReference>
<evidence type="ECO:0000256" key="4">
    <source>
        <dbReference type="ARBA" id="ARBA00022448"/>
    </source>
</evidence>
<dbReference type="PANTHER" id="PTHR45905:SF1">
    <property type="entry name" value="GOLGI-LOCALIZED, GAMMA-ADAPTIN EAR CONTAINING, ARF BINDING PROTEIN"/>
    <property type="match status" value="1"/>
</dbReference>
<feature type="domain" description="VHS" evidence="12">
    <location>
        <begin position="23"/>
        <end position="153"/>
    </location>
</feature>
<organism evidence="15 16">
    <name type="scientific">Petromyzon marinus</name>
    <name type="common">Sea lamprey</name>
    <dbReference type="NCBI Taxonomy" id="7757"/>
    <lineage>
        <taxon>Eukaryota</taxon>
        <taxon>Metazoa</taxon>
        <taxon>Chordata</taxon>
        <taxon>Craniata</taxon>
        <taxon>Vertebrata</taxon>
        <taxon>Cyclostomata</taxon>
        <taxon>Hyperoartia</taxon>
        <taxon>Petromyzontiformes</taxon>
        <taxon>Petromyzontidae</taxon>
        <taxon>Petromyzon</taxon>
    </lineage>
</organism>
<dbReference type="SUPFAM" id="SSF48464">
    <property type="entry name" value="ENTH/VHS domain"/>
    <property type="match status" value="1"/>
</dbReference>
<dbReference type="SUPFAM" id="SSF89009">
    <property type="entry name" value="GAT-like domain"/>
    <property type="match status" value="1"/>
</dbReference>
<dbReference type="SUPFAM" id="SSF49348">
    <property type="entry name" value="Clathrin adaptor appendage domain"/>
    <property type="match status" value="1"/>
</dbReference>
<dbReference type="SMART" id="SM00809">
    <property type="entry name" value="Alpha_adaptinC2"/>
    <property type="match status" value="1"/>
</dbReference>
<evidence type="ECO:0000256" key="8">
    <source>
        <dbReference type="ARBA" id="ARBA00023034"/>
    </source>
</evidence>
<dbReference type="Gene3D" id="2.60.40.1230">
    <property type="match status" value="1"/>
</dbReference>
<dbReference type="Pfam" id="PF03127">
    <property type="entry name" value="GAT"/>
    <property type="match status" value="1"/>
</dbReference>
<dbReference type="GO" id="GO:0006893">
    <property type="term" value="P:Golgi to plasma membrane transport"/>
    <property type="evidence" value="ECO:0007669"/>
    <property type="project" value="TreeGrafter"/>
</dbReference>
<dbReference type="GO" id="GO:0043130">
    <property type="term" value="F:ubiquitin binding"/>
    <property type="evidence" value="ECO:0007669"/>
    <property type="project" value="InterPro"/>
</dbReference>
<keyword evidence="4" id="KW-0813">Transport</keyword>
<dbReference type="InterPro" id="IPR013041">
    <property type="entry name" value="Clathrin_app_Ig-like_sf"/>
</dbReference>
<dbReference type="KEGG" id="pmrn:116951500"/>
<evidence type="ECO:0000259" key="12">
    <source>
        <dbReference type="PROSITE" id="PS50179"/>
    </source>
</evidence>
<dbReference type="GO" id="GO:0031901">
    <property type="term" value="C:early endosome membrane"/>
    <property type="evidence" value="ECO:0007669"/>
    <property type="project" value="UniProtKB-SubCell"/>
</dbReference>
<evidence type="ECO:0000259" key="14">
    <source>
        <dbReference type="PROSITE" id="PS50909"/>
    </source>
</evidence>
<keyword evidence="7" id="KW-0653">Protein transport</keyword>
<dbReference type="CDD" id="cd03567">
    <property type="entry name" value="VHS_GGA_metazoan"/>
    <property type="match status" value="1"/>
</dbReference>
<dbReference type="PROSITE" id="PS50179">
    <property type="entry name" value="VHS"/>
    <property type="match status" value="1"/>
</dbReference>
<evidence type="ECO:0000256" key="5">
    <source>
        <dbReference type="ARBA" id="ARBA00022753"/>
    </source>
</evidence>
<dbReference type="InterPro" id="IPR008152">
    <property type="entry name" value="Clathrin_a/b/g-adaptin_app_Ig"/>
</dbReference>
<dbReference type="InterPro" id="IPR041198">
    <property type="entry name" value="GGA_N-GAT"/>
</dbReference>
<dbReference type="Gene3D" id="1.20.58.160">
    <property type="match status" value="1"/>
</dbReference>
<reference evidence="16" key="1">
    <citation type="submission" date="2025-08" db="UniProtKB">
        <authorList>
            <consortium name="RefSeq"/>
        </authorList>
    </citation>
    <scope>IDENTIFICATION</scope>
    <source>
        <tissue evidence="16">Sperm</tissue>
    </source>
</reference>
<gene>
    <name evidence="16" type="primary">LOC116951500</name>
</gene>
<dbReference type="Pfam" id="PF02883">
    <property type="entry name" value="Alpha_adaptinC2"/>
    <property type="match status" value="1"/>
</dbReference>
<evidence type="ECO:0000256" key="2">
    <source>
        <dbReference type="ARBA" id="ARBA00004220"/>
    </source>
</evidence>
<evidence type="ECO:0000256" key="3">
    <source>
        <dbReference type="ARBA" id="ARBA00008099"/>
    </source>
</evidence>